<evidence type="ECO:0000256" key="5">
    <source>
        <dbReference type="ARBA" id="ARBA00023136"/>
    </source>
</evidence>
<evidence type="ECO:0000256" key="6">
    <source>
        <dbReference type="SAM" id="Phobius"/>
    </source>
</evidence>
<keyword evidence="3" id="KW-0256">Endoplasmic reticulum</keyword>
<sequence length="117" mass="13393">MASTSPFERFSKWLKLKIYQTELNFSVYMYTPWEKFVFWSITFLLFSLTTIAAILYLPQHIIFIVTRAWFYINGENVDVVEVAKEAVETLVHHHGSVSSSTAVAAAKETVAGVLREL</sequence>
<dbReference type="EMBL" id="KB933326">
    <property type="protein sequence ID" value="EON96682.1"/>
    <property type="molecule type" value="Genomic_DNA"/>
</dbReference>
<dbReference type="GeneID" id="19328654"/>
<comment type="subcellular location">
    <subcellularLocation>
        <location evidence="1">Endoplasmic reticulum membrane</location>
        <topology evidence="1">Multi-pass membrane protein</topology>
    </subcellularLocation>
</comment>
<dbReference type="AlphaFoldDB" id="R8BBM1"/>
<evidence type="ECO:0000256" key="2">
    <source>
        <dbReference type="ARBA" id="ARBA00022692"/>
    </source>
</evidence>
<accession>R8BBM1</accession>
<evidence type="ECO:0000313" key="7">
    <source>
        <dbReference type="EMBL" id="EON96682.1"/>
    </source>
</evidence>
<keyword evidence="4 6" id="KW-1133">Transmembrane helix</keyword>
<evidence type="ECO:0000256" key="4">
    <source>
        <dbReference type="ARBA" id="ARBA00022989"/>
    </source>
</evidence>
<keyword evidence="8" id="KW-1185">Reference proteome</keyword>
<dbReference type="HOGENOM" id="CLU_122021_1_1_1"/>
<feature type="transmembrane region" description="Helical" evidence="6">
    <location>
        <begin position="36"/>
        <end position="57"/>
    </location>
</feature>
<dbReference type="RefSeq" id="XP_007918571.1">
    <property type="nucleotide sequence ID" value="XM_007920380.1"/>
</dbReference>
<organism evidence="7 8">
    <name type="scientific">Phaeoacremonium minimum (strain UCR-PA7)</name>
    <name type="common">Esca disease fungus</name>
    <name type="synonym">Togninia minima</name>
    <dbReference type="NCBI Taxonomy" id="1286976"/>
    <lineage>
        <taxon>Eukaryota</taxon>
        <taxon>Fungi</taxon>
        <taxon>Dikarya</taxon>
        <taxon>Ascomycota</taxon>
        <taxon>Pezizomycotina</taxon>
        <taxon>Sordariomycetes</taxon>
        <taxon>Sordariomycetidae</taxon>
        <taxon>Togniniales</taxon>
        <taxon>Togniniaceae</taxon>
        <taxon>Phaeoacremonium</taxon>
    </lineage>
</organism>
<evidence type="ECO:0000256" key="3">
    <source>
        <dbReference type="ARBA" id="ARBA00022824"/>
    </source>
</evidence>
<dbReference type="eggNOG" id="ENOG502S8DA">
    <property type="taxonomic scope" value="Eukaryota"/>
</dbReference>
<keyword evidence="5 6" id="KW-0472">Membrane</keyword>
<dbReference type="GO" id="GO:0005789">
    <property type="term" value="C:endoplasmic reticulum membrane"/>
    <property type="evidence" value="ECO:0007669"/>
    <property type="project" value="UniProtKB-SubCell"/>
</dbReference>
<gene>
    <name evidence="7" type="ORF">UCRPA7_7858</name>
</gene>
<reference evidence="8" key="1">
    <citation type="journal article" date="2013" name="Genome Announc.">
        <title>Draft genome sequence of the ascomycete Phaeoacremonium aleophilum strain UCR-PA7, a causal agent of the esca disease complex in grapevines.</title>
        <authorList>
            <person name="Blanco-Ulate B."/>
            <person name="Rolshausen P."/>
            <person name="Cantu D."/>
        </authorList>
    </citation>
    <scope>NUCLEOTIDE SEQUENCE [LARGE SCALE GENOMIC DNA]</scope>
    <source>
        <strain evidence="8">UCR-PA7</strain>
    </source>
</reference>
<dbReference type="KEGG" id="tmn:UCRPA7_7858"/>
<dbReference type="InterPro" id="IPR024512">
    <property type="entry name" value="Ser_palmitoyltrfase_ssu-like"/>
</dbReference>
<evidence type="ECO:0000256" key="1">
    <source>
        <dbReference type="ARBA" id="ARBA00004477"/>
    </source>
</evidence>
<protein>
    <submittedName>
        <fullName evidence="7">Uncharacterized protein</fullName>
    </submittedName>
</protein>
<evidence type="ECO:0000313" key="8">
    <source>
        <dbReference type="Proteomes" id="UP000014074"/>
    </source>
</evidence>
<dbReference type="Proteomes" id="UP000014074">
    <property type="component" value="Unassembled WGS sequence"/>
</dbReference>
<dbReference type="OrthoDB" id="202672at2759"/>
<dbReference type="Pfam" id="PF11779">
    <property type="entry name" value="SPT_ssu-like"/>
    <property type="match status" value="1"/>
</dbReference>
<proteinExistence type="predicted"/>
<name>R8BBM1_PHAM7</name>
<keyword evidence="2 6" id="KW-0812">Transmembrane</keyword>